<dbReference type="InterPro" id="IPR002577">
    <property type="entry name" value="HTH_HxlR"/>
</dbReference>
<accession>A0ABY9L3X7</accession>
<evidence type="ECO:0000313" key="5">
    <source>
        <dbReference type="EMBL" id="WLV78448.1"/>
    </source>
</evidence>
<dbReference type="PANTHER" id="PTHR33204">
    <property type="entry name" value="TRANSCRIPTIONAL REGULATOR, MARR FAMILY"/>
    <property type="match status" value="1"/>
</dbReference>
<keyword evidence="2" id="KW-0238">DNA-binding</keyword>
<evidence type="ECO:0000259" key="4">
    <source>
        <dbReference type="PROSITE" id="PS51118"/>
    </source>
</evidence>
<keyword evidence="3" id="KW-0804">Transcription</keyword>
<dbReference type="Gene3D" id="1.10.10.10">
    <property type="entry name" value="Winged helix-like DNA-binding domain superfamily/Winged helix DNA-binding domain"/>
    <property type="match status" value="1"/>
</dbReference>
<dbReference type="RefSeq" id="WP_274784346.1">
    <property type="nucleotide sequence ID" value="NZ_CP132482.1"/>
</dbReference>
<proteinExistence type="predicted"/>
<sequence length="111" mass="12126">MPTCTSATAQRCPAIQLLQAISGKWKAVILYRFTQQPEWHFGALNASISPCPTRMLARQLAALCADGFIQKTVLSNQPLATVYRLTDRGEALVPVIRAIAATGESEVNIQR</sequence>
<organism evidence="5 6">
    <name type="scientific">Lacticaseibacillus parahuelsenbergensis</name>
    <dbReference type="NCBI Taxonomy" id="3068305"/>
    <lineage>
        <taxon>Bacteria</taxon>
        <taxon>Bacillati</taxon>
        <taxon>Bacillota</taxon>
        <taxon>Bacilli</taxon>
        <taxon>Lactobacillales</taxon>
        <taxon>Lactobacillaceae</taxon>
        <taxon>Lacticaseibacillus</taxon>
    </lineage>
</organism>
<dbReference type="Pfam" id="PF01638">
    <property type="entry name" value="HxlR"/>
    <property type="match status" value="1"/>
</dbReference>
<protein>
    <submittedName>
        <fullName evidence="5">Helix-turn-helix domain-containing protein</fullName>
    </submittedName>
</protein>
<keyword evidence="1" id="KW-0805">Transcription regulation</keyword>
<dbReference type="InterPro" id="IPR036390">
    <property type="entry name" value="WH_DNA-bd_sf"/>
</dbReference>
<gene>
    <name evidence="5" type="ORF">LACPH_000405</name>
</gene>
<evidence type="ECO:0000256" key="1">
    <source>
        <dbReference type="ARBA" id="ARBA00023015"/>
    </source>
</evidence>
<dbReference type="PROSITE" id="PS51118">
    <property type="entry name" value="HTH_HXLR"/>
    <property type="match status" value="1"/>
</dbReference>
<dbReference type="InterPro" id="IPR036388">
    <property type="entry name" value="WH-like_DNA-bd_sf"/>
</dbReference>
<dbReference type="SUPFAM" id="SSF46785">
    <property type="entry name" value="Winged helix' DNA-binding domain"/>
    <property type="match status" value="1"/>
</dbReference>
<feature type="domain" description="HTH hxlR-type" evidence="4">
    <location>
        <begin position="12"/>
        <end position="111"/>
    </location>
</feature>
<dbReference type="EMBL" id="CP132482">
    <property type="protein sequence ID" value="WLV78448.1"/>
    <property type="molecule type" value="Genomic_DNA"/>
</dbReference>
<dbReference type="Proteomes" id="UP001233112">
    <property type="component" value="Chromosome"/>
</dbReference>
<keyword evidence="6" id="KW-1185">Reference proteome</keyword>
<name>A0ABY9L3X7_9LACO</name>
<evidence type="ECO:0000256" key="3">
    <source>
        <dbReference type="ARBA" id="ARBA00023163"/>
    </source>
</evidence>
<evidence type="ECO:0000256" key="2">
    <source>
        <dbReference type="ARBA" id="ARBA00023125"/>
    </source>
</evidence>
<evidence type="ECO:0000313" key="6">
    <source>
        <dbReference type="Proteomes" id="UP001233112"/>
    </source>
</evidence>
<reference evidence="5 6" key="1">
    <citation type="submission" date="2023-08" db="EMBL/GenBank/DDBJ databases">
        <authorList>
            <person name="Buchebner-Jance M."/>
        </authorList>
    </citation>
    <scope>NUCLEOTIDE SEQUENCE [LARGE SCALE GENOMIC DNA]</scope>
    <source>
        <strain evidence="5 6">NCIMB 15471</strain>
    </source>
</reference>